<dbReference type="Pfam" id="PF04773">
    <property type="entry name" value="FecR"/>
    <property type="match status" value="1"/>
</dbReference>
<dbReference type="PANTHER" id="PTHR30273:SF2">
    <property type="entry name" value="PROTEIN FECR"/>
    <property type="match status" value="1"/>
</dbReference>
<accession>A0A355VM73</accession>
<dbReference type="STRING" id="46503.ERS852463_03476"/>
<evidence type="ECO:0000259" key="2">
    <source>
        <dbReference type="Pfam" id="PF04773"/>
    </source>
</evidence>
<dbReference type="InterPro" id="IPR032508">
    <property type="entry name" value="FecR_C"/>
</dbReference>
<evidence type="ECO:0000313" key="8">
    <source>
        <dbReference type="EMBL" id="RHC83296.1"/>
    </source>
</evidence>
<evidence type="ECO:0000259" key="3">
    <source>
        <dbReference type="Pfam" id="PF16344"/>
    </source>
</evidence>
<dbReference type="EMBL" id="QSII01000018">
    <property type="protein sequence ID" value="RHC83296.1"/>
    <property type="molecule type" value="Genomic_DNA"/>
</dbReference>
<reference evidence="8 9" key="1">
    <citation type="submission" date="2018-08" db="EMBL/GenBank/DDBJ databases">
        <title>A genome reference for cultivated species of the human gut microbiota.</title>
        <authorList>
            <person name="Zou Y."/>
            <person name="Xue W."/>
            <person name="Luo G."/>
        </authorList>
    </citation>
    <scope>NUCLEOTIDE SEQUENCE [LARGE SCALE GENOMIC DNA]</scope>
    <source>
        <strain evidence="8 9">AM34-17</strain>
    </source>
</reference>
<dbReference type="EMBL" id="WNDD01000002">
    <property type="protein sequence ID" value="MTV00490.1"/>
    <property type="molecule type" value="Genomic_DNA"/>
</dbReference>
<evidence type="ECO:0000313" key="5">
    <source>
        <dbReference type="EMBL" id="MTU40993.1"/>
    </source>
</evidence>
<feature type="domain" description="Protein FecR C-terminal" evidence="3">
    <location>
        <begin position="220"/>
        <end position="288"/>
    </location>
</feature>
<gene>
    <name evidence="4" type="ORF">CE91St3_10710</name>
    <name evidence="8" type="ORF">DW828_13180</name>
    <name evidence="5" type="ORF">GMD82_16375</name>
    <name evidence="6" type="ORF">GMD92_16880</name>
    <name evidence="7" type="ORF">GME02_02160</name>
</gene>
<evidence type="ECO:0000313" key="10">
    <source>
        <dbReference type="Proteomes" id="UP000434916"/>
    </source>
</evidence>
<dbReference type="EMBL" id="WNCN01000027">
    <property type="protein sequence ID" value="MTU40993.1"/>
    <property type="molecule type" value="Genomic_DNA"/>
</dbReference>
<evidence type="ECO:0000313" key="7">
    <source>
        <dbReference type="EMBL" id="MTV00490.1"/>
    </source>
</evidence>
<feature type="transmembrane region" description="Helical" evidence="1">
    <location>
        <begin position="49"/>
        <end position="70"/>
    </location>
</feature>
<dbReference type="Proteomes" id="UP000482671">
    <property type="component" value="Unassembled WGS sequence"/>
</dbReference>
<dbReference type="FunFam" id="2.60.120.1440:FF:000001">
    <property type="entry name" value="Putative anti-sigma factor"/>
    <property type="match status" value="1"/>
</dbReference>
<proteinExistence type="predicted"/>
<reference evidence="10 11" key="2">
    <citation type="journal article" date="2019" name="Nat. Med.">
        <title>A library of human gut bacterial isolates paired with longitudinal multiomics data enables mechanistic microbiome research.</title>
        <authorList>
            <person name="Poyet M."/>
            <person name="Groussin M."/>
            <person name="Gibbons S.M."/>
            <person name="Avila-Pacheco J."/>
            <person name="Jiang X."/>
            <person name="Kearney S.M."/>
            <person name="Perrotta A.R."/>
            <person name="Berdy B."/>
            <person name="Zhao S."/>
            <person name="Lieberman T.D."/>
            <person name="Swanson P.K."/>
            <person name="Smith M."/>
            <person name="Roesemann S."/>
            <person name="Alexander J.E."/>
            <person name="Rich S.A."/>
            <person name="Livny J."/>
            <person name="Vlamakis H."/>
            <person name="Clish C."/>
            <person name="Bullock K."/>
            <person name="Deik A."/>
            <person name="Scott J."/>
            <person name="Pierce K.A."/>
            <person name="Xavier R.J."/>
            <person name="Alm E.J."/>
        </authorList>
    </citation>
    <scope>NUCLEOTIDE SEQUENCE [LARGE SCALE GENOMIC DNA]</scope>
    <source>
        <strain evidence="7 12">BIOML-A11</strain>
        <strain evidence="6 11">BIOML-A16</strain>
        <strain evidence="5 10">BIOML-A29</strain>
    </source>
</reference>
<dbReference type="EMBL" id="BQNZ01000001">
    <property type="protein sequence ID" value="GKH71208.1"/>
    <property type="molecule type" value="Genomic_DNA"/>
</dbReference>
<evidence type="ECO:0000313" key="12">
    <source>
        <dbReference type="Proteomes" id="UP000482671"/>
    </source>
</evidence>
<evidence type="ECO:0000313" key="9">
    <source>
        <dbReference type="Proteomes" id="UP000286260"/>
    </source>
</evidence>
<evidence type="ECO:0000313" key="6">
    <source>
        <dbReference type="EMBL" id="MTU70690.1"/>
    </source>
</evidence>
<keyword evidence="1" id="KW-0812">Transmembrane</keyword>
<dbReference type="PIRSF" id="PIRSF018266">
    <property type="entry name" value="FecR"/>
    <property type="match status" value="1"/>
</dbReference>
<comment type="caution">
    <text evidence="7">The sequence shown here is derived from an EMBL/GenBank/DDBJ whole genome shotgun (WGS) entry which is preliminary data.</text>
</comment>
<dbReference type="GO" id="GO:0016989">
    <property type="term" value="F:sigma factor antagonist activity"/>
    <property type="evidence" value="ECO:0007669"/>
    <property type="project" value="TreeGrafter"/>
</dbReference>
<name>A0A355VM73_9BACT</name>
<organism evidence="7 12">
    <name type="scientific">Parabacteroides merdae</name>
    <dbReference type="NCBI Taxonomy" id="46503"/>
    <lineage>
        <taxon>Bacteria</taxon>
        <taxon>Pseudomonadati</taxon>
        <taxon>Bacteroidota</taxon>
        <taxon>Bacteroidia</taxon>
        <taxon>Bacteroidales</taxon>
        <taxon>Tannerellaceae</taxon>
        <taxon>Parabacteroides</taxon>
    </lineage>
</organism>
<keyword evidence="1" id="KW-1133">Transmembrane helix</keyword>
<dbReference type="AlphaFoldDB" id="A0A355VM73"/>
<dbReference type="EMBL" id="WNDA01000032">
    <property type="protein sequence ID" value="MTU70690.1"/>
    <property type="molecule type" value="Genomic_DNA"/>
</dbReference>
<evidence type="ECO:0000256" key="1">
    <source>
        <dbReference type="SAM" id="Phobius"/>
    </source>
</evidence>
<dbReference type="Pfam" id="PF16344">
    <property type="entry name" value="FecR_C"/>
    <property type="match status" value="1"/>
</dbReference>
<dbReference type="InterPro" id="IPR006860">
    <property type="entry name" value="FecR"/>
</dbReference>
<dbReference type="RefSeq" id="WP_005635393.1">
    <property type="nucleotide sequence ID" value="NZ_BAABYG010000001.1"/>
</dbReference>
<keyword evidence="10" id="KW-1185">Reference proteome</keyword>
<dbReference type="InterPro" id="IPR012373">
    <property type="entry name" value="Ferrdict_sens_TM"/>
</dbReference>
<dbReference type="PANTHER" id="PTHR30273">
    <property type="entry name" value="PERIPLASMIC SIGNAL SENSOR AND SIGMA FACTOR ACTIVATOR FECR-RELATED"/>
    <property type="match status" value="1"/>
</dbReference>
<evidence type="ECO:0000313" key="11">
    <source>
        <dbReference type="Proteomes" id="UP000448908"/>
    </source>
</evidence>
<feature type="domain" description="FecR protein" evidence="2">
    <location>
        <begin position="85"/>
        <end position="173"/>
    </location>
</feature>
<dbReference type="Proteomes" id="UP000448908">
    <property type="component" value="Unassembled WGS sequence"/>
</dbReference>
<dbReference type="GeneID" id="49205067"/>
<protein>
    <submittedName>
        <fullName evidence="4">Anti-sigma factor</fullName>
    </submittedName>
    <submittedName>
        <fullName evidence="7">DUF4974 domain-containing protein</fullName>
    </submittedName>
</protein>
<dbReference type="Proteomes" id="UP001055114">
    <property type="component" value="Unassembled WGS sequence"/>
</dbReference>
<dbReference type="Gene3D" id="3.55.50.30">
    <property type="match status" value="1"/>
</dbReference>
<dbReference type="Proteomes" id="UP000434916">
    <property type="component" value="Unassembled WGS sequence"/>
</dbReference>
<dbReference type="Proteomes" id="UP000286260">
    <property type="component" value="Unassembled WGS sequence"/>
</dbReference>
<evidence type="ECO:0000313" key="4">
    <source>
        <dbReference type="EMBL" id="GKH71208.1"/>
    </source>
</evidence>
<sequence>MEPSHDHIEKTLDKLVASTRSPRGRYSASESWKLLERRLVPPRTKRLRLFRLAGVVAASVLLCFASWFIYDYWKPVAMQTVSAGAAISVITLPDQTKVTLNRYSSLTYPDRFKEDRREVQLQGEAYFEVEKDARHPFVVKADPVEVEVLGTHFNVEAYPGDAEVKTTLLEGSVAVNAPAVSSRITLSPGESAIYNRADKTLQEEKTKENNTATGWRDGHFHFDYLPLQEIARELSNAFHVKIKITDEDIKDFRIRAHFTEGESLDQMLDLLQPAGNFSYSKTNDTILIHSKLN</sequence>
<dbReference type="OrthoDB" id="710640at2"/>
<dbReference type="Gene3D" id="2.60.120.1440">
    <property type="match status" value="1"/>
</dbReference>
<reference evidence="4" key="3">
    <citation type="submission" date="2022-01" db="EMBL/GenBank/DDBJ databases">
        <title>Novel bile acid biosynthetic pathways are enriched in the microbiome of centenarians.</title>
        <authorList>
            <person name="Sato Y."/>
            <person name="Atarashi K."/>
            <person name="Plichta R.D."/>
            <person name="Arai Y."/>
            <person name="Sasajima S."/>
            <person name="Kearney M.S."/>
            <person name="Suda W."/>
            <person name="Takeshita K."/>
            <person name="Sasaki T."/>
            <person name="Okamoto S."/>
            <person name="Skelly N.A."/>
            <person name="Okamura Y."/>
            <person name="Vlamakis H."/>
            <person name="Li Y."/>
            <person name="Tanoue T."/>
            <person name="Takei H."/>
            <person name="Nittono H."/>
            <person name="Narushima S."/>
            <person name="Irie J."/>
            <person name="Itoh H."/>
            <person name="Moriya K."/>
            <person name="Sugiura Y."/>
            <person name="Suematsu M."/>
            <person name="Moritoki N."/>
            <person name="Shibata S."/>
            <person name="Littman R.D."/>
            <person name="Fischbach A.M."/>
            <person name="Uwamino Y."/>
            <person name="Inoue T."/>
            <person name="Honda A."/>
            <person name="Hattori M."/>
            <person name="Murai T."/>
            <person name="Xavier J.R."/>
            <person name="Hirose N."/>
            <person name="Honda K."/>
        </authorList>
    </citation>
    <scope>NUCLEOTIDE SEQUENCE</scope>
    <source>
        <strain evidence="4">CE91-St3</strain>
    </source>
</reference>
<keyword evidence="1" id="KW-0472">Membrane</keyword>